<feature type="domain" description="6-phosphogluconate dehydrogenase NADP-binding" evidence="2">
    <location>
        <begin position="5"/>
        <end position="53"/>
    </location>
</feature>
<feature type="domain" description="NAD-dependent epimerase/dehydratase" evidence="1">
    <location>
        <begin position="87"/>
        <end position="205"/>
    </location>
</feature>
<dbReference type="GO" id="GO:0005737">
    <property type="term" value="C:cytoplasm"/>
    <property type="evidence" value="ECO:0007669"/>
    <property type="project" value="TreeGrafter"/>
</dbReference>
<keyword evidence="4" id="KW-1185">Reference proteome</keyword>
<dbReference type="EMBL" id="CP001616">
    <property type="protein sequence ID" value="ACQ92394.1"/>
    <property type="molecule type" value="Genomic_DNA"/>
</dbReference>
<dbReference type="Pfam" id="PF01370">
    <property type="entry name" value="Epimerase"/>
    <property type="match status" value="1"/>
</dbReference>
<dbReference type="InterPro" id="IPR036291">
    <property type="entry name" value="NAD(P)-bd_dom_sf"/>
</dbReference>
<evidence type="ECO:0000313" key="3">
    <source>
        <dbReference type="EMBL" id="ACQ92394.1"/>
    </source>
</evidence>
<dbReference type="KEGG" id="tau:Tola_0766"/>
<evidence type="ECO:0000313" key="4">
    <source>
        <dbReference type="Proteomes" id="UP000009073"/>
    </source>
</evidence>
<proteinExistence type="predicted"/>
<evidence type="ECO:0000259" key="1">
    <source>
        <dbReference type="Pfam" id="PF01370"/>
    </source>
</evidence>
<dbReference type="PANTHER" id="PTHR48079">
    <property type="entry name" value="PROTEIN YEEZ"/>
    <property type="match status" value="1"/>
</dbReference>
<dbReference type="RefSeq" id="WP_012728993.1">
    <property type="nucleotide sequence ID" value="NC_012691.1"/>
</dbReference>
<dbReference type="GO" id="GO:0004029">
    <property type="term" value="F:aldehyde dehydrogenase (NAD+) activity"/>
    <property type="evidence" value="ECO:0007669"/>
    <property type="project" value="TreeGrafter"/>
</dbReference>
<dbReference type="Pfam" id="PF03446">
    <property type="entry name" value="NAD_binding_2"/>
    <property type="match status" value="1"/>
</dbReference>
<accession>C4LBF9</accession>
<dbReference type="InterPro" id="IPR006115">
    <property type="entry name" value="6PGDH_NADP-bd"/>
</dbReference>
<dbReference type="HOGENOM" id="CLU_007383_11_1_6"/>
<dbReference type="GO" id="GO:0050661">
    <property type="term" value="F:NADP binding"/>
    <property type="evidence" value="ECO:0007669"/>
    <property type="project" value="InterPro"/>
</dbReference>
<dbReference type="Gene3D" id="3.40.50.720">
    <property type="entry name" value="NAD(P)-binding Rossmann-like Domain"/>
    <property type="match status" value="1"/>
</dbReference>
<dbReference type="Proteomes" id="UP000009073">
    <property type="component" value="Chromosome"/>
</dbReference>
<dbReference type="OrthoDB" id="751203at2"/>
<reference evidence="4" key="1">
    <citation type="submission" date="2009-05" db="EMBL/GenBank/DDBJ databases">
        <title>Complete sequence of Tolumonas auensis DSM 9187.</title>
        <authorList>
            <consortium name="US DOE Joint Genome Institute"/>
            <person name="Lucas S."/>
            <person name="Copeland A."/>
            <person name="Lapidus A."/>
            <person name="Glavina del Rio T."/>
            <person name="Tice H."/>
            <person name="Bruce D."/>
            <person name="Goodwin L."/>
            <person name="Pitluck S."/>
            <person name="Chertkov O."/>
            <person name="Brettin T."/>
            <person name="Detter J.C."/>
            <person name="Han C."/>
            <person name="Larimer F."/>
            <person name="Land M."/>
            <person name="Hauser L."/>
            <person name="Kyrpides N."/>
            <person name="Mikhailova N."/>
            <person name="Spring S."/>
            <person name="Beller H."/>
        </authorList>
    </citation>
    <scope>NUCLEOTIDE SEQUENCE [LARGE SCALE GENOMIC DNA]</scope>
    <source>
        <strain evidence="4">DSM 9187 / TA4</strain>
    </source>
</reference>
<dbReference type="AlphaFoldDB" id="C4LBF9"/>
<dbReference type="SUPFAM" id="SSF51735">
    <property type="entry name" value="NAD(P)-binding Rossmann-fold domains"/>
    <property type="match status" value="1"/>
</dbReference>
<evidence type="ECO:0000259" key="2">
    <source>
        <dbReference type="Pfam" id="PF03446"/>
    </source>
</evidence>
<sequence length="270" mass="29139">MTTNDISIIGLGWLGWPLAKHLVANGYQVTGSVTTAAKQQQLITEMPAIDVQCWQAGEQAQLPASLLAPVMIITIPPGKLSHYFAALQMLISQARQGGVNHLIYISSTSVYGGTGRCDEFSPLMPETAQAATLIQVEQLVQSAGFPCWHILRPSGLFGPGRYPGRFLSGKTLESGGRVVNLVHQCDVIGAIMALLTHPRSDIFNLAAPDHPARAVFYNLACQLAGLPLPLFSDMSDDGKQIDAGKIESVPGYQYQVRDLLQWLQQTTAGE</sequence>
<reference evidence="3 4" key="2">
    <citation type="journal article" date="2011" name="Stand. Genomic Sci.">
        <title>Complete genome sequence of Tolumonas auensis type strain (TA 4).</title>
        <authorList>
            <person name="Chertkov O."/>
            <person name="Copeland A."/>
            <person name="Lucas S."/>
            <person name="Lapidus A."/>
            <person name="Berry K.W."/>
            <person name="Detter J.C."/>
            <person name="Del Rio T.G."/>
            <person name="Hammon N."/>
            <person name="Dalin E."/>
            <person name="Tice H."/>
            <person name="Pitluck S."/>
            <person name="Richardson P."/>
            <person name="Bruce D."/>
            <person name="Goodwin L."/>
            <person name="Han C."/>
            <person name="Tapia R."/>
            <person name="Saunders E."/>
            <person name="Schmutz J."/>
            <person name="Brettin T."/>
            <person name="Larimer F."/>
            <person name="Land M."/>
            <person name="Hauser L."/>
            <person name="Spring S."/>
            <person name="Rohde M."/>
            <person name="Kyrpides N.C."/>
            <person name="Ivanova N."/>
            <person name="Goker M."/>
            <person name="Beller H.R."/>
            <person name="Klenk H.P."/>
            <person name="Woyke T."/>
        </authorList>
    </citation>
    <scope>NUCLEOTIDE SEQUENCE [LARGE SCALE GENOMIC DNA]</scope>
    <source>
        <strain evidence="4">DSM 9187 / TA4</strain>
    </source>
</reference>
<dbReference type="PANTHER" id="PTHR48079:SF6">
    <property type="entry name" value="NAD(P)-BINDING DOMAIN-CONTAINING PROTEIN-RELATED"/>
    <property type="match status" value="1"/>
</dbReference>
<dbReference type="InterPro" id="IPR001509">
    <property type="entry name" value="Epimerase_deHydtase"/>
</dbReference>
<dbReference type="eggNOG" id="COG0451">
    <property type="taxonomic scope" value="Bacteria"/>
</dbReference>
<dbReference type="STRING" id="595494.Tola_0766"/>
<protein>
    <submittedName>
        <fullName evidence="3">NAD-dependent epimerase/dehydratase</fullName>
    </submittedName>
</protein>
<gene>
    <name evidence="3" type="ordered locus">Tola_0766</name>
</gene>
<organism evidence="3 4">
    <name type="scientific">Tolumonas auensis (strain DSM 9187 / NBRC 110442 / TA 4)</name>
    <dbReference type="NCBI Taxonomy" id="595494"/>
    <lineage>
        <taxon>Bacteria</taxon>
        <taxon>Pseudomonadati</taxon>
        <taxon>Pseudomonadota</taxon>
        <taxon>Gammaproteobacteria</taxon>
        <taxon>Aeromonadales</taxon>
        <taxon>Aeromonadaceae</taxon>
        <taxon>Tolumonas</taxon>
    </lineage>
</organism>
<dbReference type="InterPro" id="IPR051783">
    <property type="entry name" value="NAD(P)-dependent_oxidoreduct"/>
</dbReference>
<name>C4LBF9_TOLAT</name>